<dbReference type="Gene3D" id="1.10.10.60">
    <property type="entry name" value="Homeodomain-like"/>
    <property type="match status" value="1"/>
</dbReference>
<dbReference type="AlphaFoldDB" id="A0A0D1Y730"/>
<reference evidence="4 5" key="1">
    <citation type="submission" date="2015-01" db="EMBL/GenBank/DDBJ databases">
        <title>The Genome Sequence of Exophiala spinifera CBS89968.</title>
        <authorList>
            <consortium name="The Broad Institute Genomics Platform"/>
            <person name="Cuomo C."/>
            <person name="de Hoog S."/>
            <person name="Gorbushina A."/>
            <person name="Stielow B."/>
            <person name="Teixiera M."/>
            <person name="Abouelleil A."/>
            <person name="Chapman S.B."/>
            <person name="Priest M."/>
            <person name="Young S.K."/>
            <person name="Wortman J."/>
            <person name="Nusbaum C."/>
            <person name="Birren B."/>
        </authorList>
    </citation>
    <scope>NUCLEOTIDE SEQUENCE [LARGE SCALE GENOMIC DNA]</scope>
    <source>
        <strain evidence="4 5">CBS 89968</strain>
    </source>
</reference>
<evidence type="ECO:0000259" key="2">
    <source>
        <dbReference type="PROSITE" id="PS50090"/>
    </source>
</evidence>
<accession>A0A0D1Y730</accession>
<evidence type="ECO:0000313" key="5">
    <source>
        <dbReference type="Proteomes" id="UP000053328"/>
    </source>
</evidence>
<name>A0A0D1Y730_9EURO</name>
<feature type="region of interest" description="Disordered" evidence="1">
    <location>
        <begin position="467"/>
        <end position="511"/>
    </location>
</feature>
<evidence type="ECO:0000313" key="4">
    <source>
        <dbReference type="EMBL" id="KIW10706.1"/>
    </source>
</evidence>
<feature type="region of interest" description="Disordered" evidence="1">
    <location>
        <begin position="558"/>
        <end position="580"/>
    </location>
</feature>
<evidence type="ECO:0000259" key="3">
    <source>
        <dbReference type="PROSITE" id="PS51294"/>
    </source>
</evidence>
<dbReference type="HOGENOM" id="CLU_490041_0_0_1"/>
<feature type="domain" description="HTH myb-type" evidence="3">
    <location>
        <begin position="501"/>
        <end position="554"/>
    </location>
</feature>
<dbReference type="InterPro" id="IPR017930">
    <property type="entry name" value="Myb_dom"/>
</dbReference>
<dbReference type="EMBL" id="KN847500">
    <property type="protein sequence ID" value="KIW10706.1"/>
    <property type="molecule type" value="Genomic_DNA"/>
</dbReference>
<dbReference type="PROSITE" id="PS50090">
    <property type="entry name" value="MYB_LIKE"/>
    <property type="match status" value="1"/>
</dbReference>
<dbReference type="SUPFAM" id="SSF46689">
    <property type="entry name" value="Homeodomain-like"/>
    <property type="match status" value="1"/>
</dbReference>
<organism evidence="4 5">
    <name type="scientific">Exophiala spinifera</name>
    <dbReference type="NCBI Taxonomy" id="91928"/>
    <lineage>
        <taxon>Eukaryota</taxon>
        <taxon>Fungi</taxon>
        <taxon>Dikarya</taxon>
        <taxon>Ascomycota</taxon>
        <taxon>Pezizomycotina</taxon>
        <taxon>Eurotiomycetes</taxon>
        <taxon>Chaetothyriomycetidae</taxon>
        <taxon>Chaetothyriales</taxon>
        <taxon>Herpotrichiellaceae</taxon>
        <taxon>Exophiala</taxon>
    </lineage>
</organism>
<dbReference type="InterPro" id="IPR009057">
    <property type="entry name" value="Homeodomain-like_sf"/>
</dbReference>
<dbReference type="RefSeq" id="XP_016230922.1">
    <property type="nucleotide sequence ID" value="XM_016385978.1"/>
</dbReference>
<feature type="compositionally biased region" description="Polar residues" evidence="1">
    <location>
        <begin position="59"/>
        <end position="73"/>
    </location>
</feature>
<feature type="region of interest" description="Disordered" evidence="1">
    <location>
        <begin position="200"/>
        <end position="222"/>
    </location>
</feature>
<dbReference type="OrthoDB" id="4121170at2759"/>
<dbReference type="VEuPathDB" id="FungiDB:PV08_11670"/>
<dbReference type="Proteomes" id="UP000053328">
    <property type="component" value="Unassembled WGS sequence"/>
</dbReference>
<dbReference type="GeneID" id="27338753"/>
<sequence>MDSIIFEDPSKPRLRQKPQVSAAPVSSSTSLGRARTSEVEPRVVTPVPGIHQLREHSHTSNLGCSEPSTLRDQTSENPLEELCRSPLHNDSPGDGWTLEGTSFHDDFSLVQIDDDGLAERLDDDDDLDSLFSGVLPDLECFTTTESDQHSDAPAQTCASRVAGTSDIVNSSPSDDLVCFDTPGLRANSDAIDLAAESNCPEPKLTAAPSPQRCSPPSSRHKPGIEVVISTRRPSPITQRNLSSTQAADDLVEPNAARRRTASPHLGGHVKHISGHKRRYMSESDVDSLNSRRVRVEADPKNAPILVPHMLNDTANSRGIETHLHEPGRKVRAGIHNPVYGSDSEQTLIDHGASINCDDPTGRTLLLRELCPTPTSPPDTDEPFNEHGQEQHQDRLKGLSIQPVTLGDAGFVTAIIDSPADLQDIFHSPTDWALGRGVQSNNLANIVLKPLAERCWLLTATISRRVTKMDNQRRDRARRRRRDSPDLDTSSDFCPSESETISPPTKRGHWTLDEDNNLTEWRRRGKSWSWIFDQFPERSEAAVRSRWFVVLAPRAKPTYKSTSKLRRQRDGLPEEAVDYQT</sequence>
<dbReference type="InterPro" id="IPR001005">
    <property type="entry name" value="SANT/Myb"/>
</dbReference>
<feature type="domain" description="Myb-like" evidence="2">
    <location>
        <begin position="501"/>
        <end position="550"/>
    </location>
</feature>
<dbReference type="STRING" id="91928.A0A0D1Y730"/>
<feature type="compositionally biased region" description="Low complexity" evidence="1">
    <location>
        <begin position="208"/>
        <end position="217"/>
    </location>
</feature>
<protein>
    <submittedName>
        <fullName evidence="4">Uncharacterized protein</fullName>
    </submittedName>
</protein>
<evidence type="ECO:0000256" key="1">
    <source>
        <dbReference type="SAM" id="MobiDB-lite"/>
    </source>
</evidence>
<gene>
    <name evidence="4" type="ORF">PV08_11670</name>
</gene>
<keyword evidence="5" id="KW-1185">Reference proteome</keyword>
<dbReference type="PROSITE" id="PS51294">
    <property type="entry name" value="HTH_MYB"/>
    <property type="match status" value="1"/>
</dbReference>
<dbReference type="CDD" id="cd00167">
    <property type="entry name" value="SANT"/>
    <property type="match status" value="1"/>
</dbReference>
<feature type="region of interest" description="Disordered" evidence="1">
    <location>
        <begin position="1"/>
        <end position="73"/>
    </location>
</feature>
<proteinExistence type="predicted"/>